<feature type="region of interest" description="Disordered" evidence="2">
    <location>
        <begin position="619"/>
        <end position="674"/>
    </location>
</feature>
<evidence type="ECO:0000256" key="1">
    <source>
        <dbReference type="SAM" id="Coils"/>
    </source>
</evidence>
<reference evidence="3 4" key="1">
    <citation type="submission" date="2016-08" db="EMBL/GenBank/DDBJ databases">
        <title>Draft genome sequence of allopolyploid Zygosaccharomyces rouxii.</title>
        <authorList>
            <person name="Watanabe J."/>
            <person name="Uehara K."/>
            <person name="Mogi Y."/>
            <person name="Tsukioka Y."/>
        </authorList>
    </citation>
    <scope>NUCLEOTIDE SEQUENCE [LARGE SCALE GENOMIC DNA]</scope>
    <source>
        <strain evidence="3 4">NBRC 110957</strain>
    </source>
</reference>
<dbReference type="GO" id="GO:0008017">
    <property type="term" value="F:microtubule binding"/>
    <property type="evidence" value="ECO:0007669"/>
    <property type="project" value="InterPro"/>
</dbReference>
<dbReference type="Pfam" id="PF03999">
    <property type="entry name" value="MAP65_ASE1"/>
    <property type="match status" value="1"/>
</dbReference>
<feature type="region of interest" description="Disordered" evidence="2">
    <location>
        <begin position="749"/>
        <end position="779"/>
    </location>
</feature>
<organism evidence="3 4">
    <name type="scientific">Zygosaccharomyces rouxii</name>
    <dbReference type="NCBI Taxonomy" id="4956"/>
    <lineage>
        <taxon>Eukaryota</taxon>
        <taxon>Fungi</taxon>
        <taxon>Dikarya</taxon>
        <taxon>Ascomycota</taxon>
        <taxon>Saccharomycotina</taxon>
        <taxon>Saccharomycetes</taxon>
        <taxon>Saccharomycetales</taxon>
        <taxon>Saccharomycetaceae</taxon>
        <taxon>Zygosaccharomyces</taxon>
    </lineage>
</organism>
<dbReference type="EMBL" id="BDGX01000033">
    <property type="protein sequence ID" value="GAV52684.1"/>
    <property type="molecule type" value="Genomic_DNA"/>
</dbReference>
<dbReference type="Gene3D" id="1.20.58.1520">
    <property type="match status" value="1"/>
</dbReference>
<evidence type="ECO:0000313" key="3">
    <source>
        <dbReference type="EMBL" id="GAV52684.1"/>
    </source>
</evidence>
<keyword evidence="1" id="KW-0175">Coiled coil</keyword>
<proteinExistence type="predicted"/>
<feature type="coiled-coil region" evidence="1">
    <location>
        <begin position="488"/>
        <end position="515"/>
    </location>
</feature>
<feature type="region of interest" description="Disordered" evidence="2">
    <location>
        <begin position="1"/>
        <end position="44"/>
    </location>
</feature>
<dbReference type="Proteomes" id="UP000187013">
    <property type="component" value="Unassembled WGS sequence"/>
</dbReference>
<dbReference type="PANTHER" id="PTHR19321:SF41">
    <property type="entry name" value="FASCETTO-RELATED"/>
    <property type="match status" value="1"/>
</dbReference>
<feature type="compositionally biased region" description="Low complexity" evidence="2">
    <location>
        <begin position="626"/>
        <end position="641"/>
    </location>
</feature>
<feature type="coiled-coil region" evidence="1">
    <location>
        <begin position="435"/>
        <end position="462"/>
    </location>
</feature>
<dbReference type="GO" id="GO:0051256">
    <property type="term" value="P:mitotic spindle midzone assembly"/>
    <property type="evidence" value="ECO:0007669"/>
    <property type="project" value="TreeGrafter"/>
</dbReference>
<evidence type="ECO:0000256" key="2">
    <source>
        <dbReference type="SAM" id="MobiDB-lite"/>
    </source>
</evidence>
<accession>A0A1Q3AAB9</accession>
<protein>
    <recommendedName>
        <fullName evidence="5">Anaphase spindle elongation protein</fullName>
    </recommendedName>
</protein>
<evidence type="ECO:0000313" key="4">
    <source>
        <dbReference type="Proteomes" id="UP000187013"/>
    </source>
</evidence>
<dbReference type="OrthoDB" id="642895at2759"/>
<sequence length="886" mass="100356">MTSASTSPTSDSKRHSDTNSVNTMTTTIPQLLSTPGTHTSGNDPKEYMKLTPVHLQCLTSPLRQGGITQENTGGTNCQSNQGFRIDDTYRENFNLISRQLEKLLEGLNVIYRKIGYSNAEIIGKEKLIFNTLSGSITSFFDHAESDMKTLSEENETAQEILNRMLEIMRDSSGIDTIPDIYVRNAILIPSCKTVFQSPKKPLSILSKRKLLKTARGFVFKSYLPAFIRYMEVSIRLQALVEVVGEKLGNLPNGGEIVNDLPSLETLKRYKEDLKSHQSDFDFISNYFMDHKGELLYSDHFNDISKDRVQMLGQTIQIYQEEYNFRISQLKSVSNDISQLASELKTDLDPQVHRLLSIYLQLGPHVTSKIYTPVHNSTIKSLQSVLQEQQSIYGKRKEIKESLLNKCESLWNKLKVPQAYIDNFLNHCEGYSIAVTRKIIRELEKLEEMKKKLIKTLIEESSQRIEELWSILQYDDEDKSQFLYIFESLRESSTTLEDDEKLLEACENEIKSLEQKLSVYEPALQLVQEFESLRADKLSLEKSSKDSSRLLARNSHKILLQEEKTRKRVTRHLPRVIKELKNGLENIQTTFGKPLVVNGQNMIEIVIQVEDELISKYPKSRLNLGGTNSRRTNTSTRSSSNNEGRVSKKPIPEKGRRSTVPARGTEASSTRATTQTLAATQAPMPLASTQTPSFMNQTPVTKIIGGLPRVNESTTPKLDSSQNEKYMRGFKAASPTVQVDSLLPPKLVTRLPNTRIPEPSHITRAHSGNLSSSPIFQPRPPTNLIRPTTLFQVSPNKINQQRSQIPTLSKSTSLLTQEFMNSLDKENLVDSTPRLQQKTEFLNFSSPYREPDNSVYKISKSPDGKCTLKVQEDSHLESGFDDTSILD</sequence>
<dbReference type="PANTHER" id="PTHR19321">
    <property type="entry name" value="PROTEIN REGULATOR OF CYTOKINESIS 1 PRC1-RELATED"/>
    <property type="match status" value="1"/>
</dbReference>
<evidence type="ECO:0008006" key="5">
    <source>
        <dbReference type="Google" id="ProtNLM"/>
    </source>
</evidence>
<dbReference type="GO" id="GO:1990023">
    <property type="term" value="C:mitotic spindle midzone"/>
    <property type="evidence" value="ECO:0007669"/>
    <property type="project" value="TreeGrafter"/>
</dbReference>
<dbReference type="InterPro" id="IPR007145">
    <property type="entry name" value="MAP65_Ase1_PRC1"/>
</dbReference>
<feature type="compositionally biased region" description="Polar residues" evidence="2">
    <location>
        <begin position="18"/>
        <end position="42"/>
    </location>
</feature>
<feature type="compositionally biased region" description="Polar residues" evidence="2">
    <location>
        <begin position="765"/>
        <end position="774"/>
    </location>
</feature>
<dbReference type="AlphaFoldDB" id="A0A1Q3AAB9"/>
<dbReference type="GO" id="GO:0005737">
    <property type="term" value="C:cytoplasm"/>
    <property type="evidence" value="ECO:0007669"/>
    <property type="project" value="TreeGrafter"/>
</dbReference>
<comment type="caution">
    <text evidence="3">The sequence shown here is derived from an EMBL/GenBank/DDBJ whole genome shotgun (WGS) entry which is preliminary data.</text>
</comment>
<name>A0A1Q3AAB9_ZYGRO</name>
<gene>
    <name evidence="3" type="ORF">ZYGR_0AG06750</name>
</gene>
<feature type="coiled-coil region" evidence="1">
    <location>
        <begin position="140"/>
        <end position="167"/>
    </location>
</feature>
<feature type="compositionally biased region" description="Polar residues" evidence="2">
    <location>
        <begin position="1"/>
        <end position="10"/>
    </location>
</feature>